<evidence type="ECO:0000313" key="1">
    <source>
        <dbReference type="Proteomes" id="UP000504612"/>
    </source>
</evidence>
<dbReference type="Gene3D" id="2.60.40.420">
    <property type="entry name" value="Cupredoxins - blue copper proteins"/>
    <property type="match status" value="1"/>
</dbReference>
<sequence>MYGYLNIKDCGNPDTLTRKLSFRELKMIKNWEYFIAAEEITWDYAPEIPRSVDRRYKAQYLDNFSNFIGKKYKKAVFRQYKDSSFSKPTYAIWPKERGILGPVIRAEVRDTISVSIDEQVSRLQSHFISFAHSNRISFKYILLI</sequence>
<accession>A0A6J1W9H8</accession>
<reference evidence="2" key="1">
    <citation type="submission" date="2025-08" db="UniProtKB">
        <authorList>
            <consortium name="RefSeq"/>
        </authorList>
    </citation>
    <scope>IDENTIFICATION</scope>
</reference>
<name>A0A6J1W9H8_9SAUR</name>
<keyword evidence="1" id="KW-1185">Reference proteome</keyword>
<dbReference type="AlphaFoldDB" id="A0A6J1W9H8"/>
<dbReference type="GeneID" id="113431447"/>
<dbReference type="Proteomes" id="UP000504612">
    <property type="component" value="Unplaced"/>
</dbReference>
<evidence type="ECO:0000313" key="2">
    <source>
        <dbReference type="RefSeq" id="XP_026549548.1"/>
    </source>
</evidence>
<organism evidence="1 2">
    <name type="scientific">Notechis scutatus</name>
    <name type="common">mainland tiger snake</name>
    <dbReference type="NCBI Taxonomy" id="8663"/>
    <lineage>
        <taxon>Eukaryota</taxon>
        <taxon>Metazoa</taxon>
        <taxon>Chordata</taxon>
        <taxon>Craniata</taxon>
        <taxon>Vertebrata</taxon>
        <taxon>Euteleostomi</taxon>
        <taxon>Lepidosauria</taxon>
        <taxon>Squamata</taxon>
        <taxon>Bifurcata</taxon>
        <taxon>Unidentata</taxon>
        <taxon>Episquamata</taxon>
        <taxon>Toxicofera</taxon>
        <taxon>Serpentes</taxon>
        <taxon>Colubroidea</taxon>
        <taxon>Elapidae</taxon>
        <taxon>Hydrophiinae</taxon>
        <taxon>Notechis</taxon>
    </lineage>
</organism>
<protein>
    <submittedName>
        <fullName evidence="2">Coagulation factor V-like</fullName>
    </submittedName>
</protein>
<dbReference type="InterPro" id="IPR008972">
    <property type="entry name" value="Cupredoxin"/>
</dbReference>
<proteinExistence type="predicted"/>
<dbReference type="KEGG" id="nss:113431447"/>
<dbReference type="SUPFAM" id="SSF49503">
    <property type="entry name" value="Cupredoxins"/>
    <property type="match status" value="1"/>
</dbReference>
<dbReference type="RefSeq" id="XP_026549548.1">
    <property type="nucleotide sequence ID" value="XM_026693763.1"/>
</dbReference>
<gene>
    <name evidence="2" type="primary">LOC113431447</name>
</gene>